<evidence type="ECO:0000313" key="2">
    <source>
        <dbReference type="Proteomes" id="UP000265520"/>
    </source>
</evidence>
<dbReference type="Proteomes" id="UP000265520">
    <property type="component" value="Unassembled WGS sequence"/>
</dbReference>
<accession>A0A392R4U4</accession>
<comment type="caution">
    <text evidence="1">The sequence shown here is derived from an EMBL/GenBank/DDBJ whole genome shotgun (WGS) entry which is preliminary data.</text>
</comment>
<name>A0A392R4U4_9FABA</name>
<dbReference type="EMBL" id="LXQA010182720">
    <property type="protein sequence ID" value="MCI30856.1"/>
    <property type="molecule type" value="Genomic_DNA"/>
</dbReference>
<protein>
    <submittedName>
        <fullName evidence="1">Uncharacterized protein</fullName>
    </submittedName>
</protein>
<keyword evidence="2" id="KW-1185">Reference proteome</keyword>
<sequence>MDDKPQTFASLRAGERVRAASGAVVRWCGGVDVGYQD</sequence>
<dbReference type="AlphaFoldDB" id="A0A392R4U4"/>
<organism evidence="1 2">
    <name type="scientific">Trifolium medium</name>
    <dbReference type="NCBI Taxonomy" id="97028"/>
    <lineage>
        <taxon>Eukaryota</taxon>
        <taxon>Viridiplantae</taxon>
        <taxon>Streptophyta</taxon>
        <taxon>Embryophyta</taxon>
        <taxon>Tracheophyta</taxon>
        <taxon>Spermatophyta</taxon>
        <taxon>Magnoliopsida</taxon>
        <taxon>eudicotyledons</taxon>
        <taxon>Gunneridae</taxon>
        <taxon>Pentapetalae</taxon>
        <taxon>rosids</taxon>
        <taxon>fabids</taxon>
        <taxon>Fabales</taxon>
        <taxon>Fabaceae</taxon>
        <taxon>Papilionoideae</taxon>
        <taxon>50 kb inversion clade</taxon>
        <taxon>NPAAA clade</taxon>
        <taxon>Hologalegina</taxon>
        <taxon>IRL clade</taxon>
        <taxon>Trifolieae</taxon>
        <taxon>Trifolium</taxon>
    </lineage>
</organism>
<proteinExistence type="predicted"/>
<reference evidence="1 2" key="1">
    <citation type="journal article" date="2018" name="Front. Plant Sci.">
        <title>Red Clover (Trifolium pratense) and Zigzag Clover (T. medium) - A Picture of Genomic Similarities and Differences.</title>
        <authorList>
            <person name="Dluhosova J."/>
            <person name="Istvanek J."/>
            <person name="Nedelnik J."/>
            <person name="Repkova J."/>
        </authorList>
    </citation>
    <scope>NUCLEOTIDE SEQUENCE [LARGE SCALE GENOMIC DNA]</scope>
    <source>
        <strain evidence="2">cv. 10/8</strain>
        <tissue evidence="1">Leaf</tissue>
    </source>
</reference>
<evidence type="ECO:0000313" key="1">
    <source>
        <dbReference type="EMBL" id="MCI30856.1"/>
    </source>
</evidence>